<sequence>MRLKSIFITLIAAVLVGCSTITAQPAATDLPAPIQVTVTPSLTLPPTQTPVPPTPTPDYIDSVCSPLENFTLADLNNIITQPYKTPRPKNDDGHHGVDFAFYRMNDIVGIEGLPVDAALPGQVVTVLNDKNPYGYALIIETPLDELAPDLAAALALPDVQPTVVPDPRVNCPASGELTFTLSETERSVYILYAHLKDLPIVQVGDQVSCGQQIGLVGNSGQSSNAHLHFETRVGPSGARFESMAYYTLQSTEAERYNYCVWRVSNLFELFDPMILLSTQD</sequence>
<proteinExistence type="predicted"/>
<organism evidence="3 4">
    <name type="scientific">Pelolinea submarina</name>
    <dbReference type="NCBI Taxonomy" id="913107"/>
    <lineage>
        <taxon>Bacteria</taxon>
        <taxon>Bacillati</taxon>
        <taxon>Chloroflexota</taxon>
        <taxon>Anaerolineae</taxon>
        <taxon>Anaerolineales</taxon>
        <taxon>Anaerolineaceae</taxon>
        <taxon>Pelolinea</taxon>
    </lineage>
</organism>
<reference evidence="3 4" key="1">
    <citation type="submission" date="2018-08" db="EMBL/GenBank/DDBJ databases">
        <title>Genomic Encyclopedia of Type Strains, Phase IV (KMG-IV): sequencing the most valuable type-strain genomes for metagenomic binning, comparative biology and taxonomic classification.</title>
        <authorList>
            <person name="Goeker M."/>
        </authorList>
    </citation>
    <scope>NUCLEOTIDE SEQUENCE [LARGE SCALE GENOMIC DNA]</scope>
    <source>
        <strain evidence="3 4">DSM 23923</strain>
    </source>
</reference>
<feature type="chain" id="PRO_5017648600" evidence="1">
    <location>
        <begin position="24"/>
        <end position="280"/>
    </location>
</feature>
<comment type="caution">
    <text evidence="3">The sequence shown here is derived from an EMBL/GenBank/DDBJ whole genome shotgun (WGS) entry which is preliminary data.</text>
</comment>
<evidence type="ECO:0000313" key="3">
    <source>
        <dbReference type="EMBL" id="REG11099.1"/>
    </source>
</evidence>
<dbReference type="GO" id="GO:0004222">
    <property type="term" value="F:metalloendopeptidase activity"/>
    <property type="evidence" value="ECO:0007669"/>
    <property type="project" value="TreeGrafter"/>
</dbReference>
<accession>A0A3E0AHG7</accession>
<dbReference type="InterPro" id="IPR011055">
    <property type="entry name" value="Dup_hybrid_motif"/>
</dbReference>
<dbReference type="AlphaFoldDB" id="A0A3E0AHG7"/>
<dbReference type="PROSITE" id="PS51257">
    <property type="entry name" value="PROKAR_LIPOPROTEIN"/>
    <property type="match status" value="1"/>
</dbReference>
<dbReference type="PANTHER" id="PTHR21666:SF270">
    <property type="entry name" value="MUREIN HYDROLASE ACTIVATOR ENVC"/>
    <property type="match status" value="1"/>
</dbReference>
<keyword evidence="1" id="KW-0732">Signal</keyword>
<evidence type="ECO:0000313" key="4">
    <source>
        <dbReference type="Proteomes" id="UP000256388"/>
    </source>
</evidence>
<dbReference type="SUPFAM" id="SSF51261">
    <property type="entry name" value="Duplicated hybrid motif"/>
    <property type="match status" value="1"/>
</dbReference>
<gene>
    <name evidence="3" type="ORF">DFR64_0972</name>
</gene>
<dbReference type="EMBL" id="QUMS01000001">
    <property type="protein sequence ID" value="REG11099.1"/>
    <property type="molecule type" value="Genomic_DNA"/>
</dbReference>
<dbReference type="Pfam" id="PF01551">
    <property type="entry name" value="Peptidase_M23"/>
    <property type="match status" value="1"/>
</dbReference>
<dbReference type="InterPro" id="IPR050570">
    <property type="entry name" value="Cell_wall_metabolism_enzyme"/>
</dbReference>
<dbReference type="PANTHER" id="PTHR21666">
    <property type="entry name" value="PEPTIDASE-RELATED"/>
    <property type="match status" value="1"/>
</dbReference>
<dbReference type="InterPro" id="IPR016047">
    <property type="entry name" value="M23ase_b-sheet_dom"/>
</dbReference>
<feature type="signal peptide" evidence="1">
    <location>
        <begin position="1"/>
        <end position="23"/>
    </location>
</feature>
<evidence type="ECO:0000256" key="1">
    <source>
        <dbReference type="SAM" id="SignalP"/>
    </source>
</evidence>
<dbReference type="CDD" id="cd12797">
    <property type="entry name" value="M23_peptidase"/>
    <property type="match status" value="1"/>
</dbReference>
<evidence type="ECO:0000259" key="2">
    <source>
        <dbReference type="Pfam" id="PF01551"/>
    </source>
</evidence>
<keyword evidence="4" id="KW-1185">Reference proteome</keyword>
<protein>
    <submittedName>
        <fullName evidence="3">Peptidase M23-like protein</fullName>
    </submittedName>
</protein>
<feature type="domain" description="M23ase beta-sheet core" evidence="2">
    <location>
        <begin position="184"/>
        <end position="233"/>
    </location>
</feature>
<dbReference type="Proteomes" id="UP000256388">
    <property type="component" value="Unassembled WGS sequence"/>
</dbReference>
<dbReference type="RefSeq" id="WP_198418325.1">
    <property type="nucleotide sequence ID" value="NZ_AP018437.1"/>
</dbReference>
<dbReference type="Gene3D" id="2.70.70.10">
    <property type="entry name" value="Glucose Permease (Domain IIA)"/>
    <property type="match status" value="1"/>
</dbReference>
<name>A0A3E0AHG7_9CHLR</name>